<dbReference type="Pfam" id="PF07452">
    <property type="entry name" value="CHRD"/>
    <property type="match status" value="1"/>
</dbReference>
<dbReference type="SMART" id="SM00754">
    <property type="entry name" value="CHRD"/>
    <property type="match status" value="1"/>
</dbReference>
<dbReference type="OrthoDB" id="8901345at2"/>
<proteinExistence type="predicted"/>
<dbReference type="InterPro" id="IPR010895">
    <property type="entry name" value="CHRD"/>
</dbReference>
<protein>
    <submittedName>
        <fullName evidence="3">CHRD domain-containing protein</fullName>
    </submittedName>
</protein>
<evidence type="ECO:0000259" key="2">
    <source>
        <dbReference type="SMART" id="SM00754"/>
    </source>
</evidence>
<organism evidence="3 4">
    <name type="scientific">Nocardioides ganghwensis</name>
    <dbReference type="NCBI Taxonomy" id="252230"/>
    <lineage>
        <taxon>Bacteria</taxon>
        <taxon>Bacillati</taxon>
        <taxon>Actinomycetota</taxon>
        <taxon>Actinomycetes</taxon>
        <taxon>Propionibacteriales</taxon>
        <taxon>Nocardioidaceae</taxon>
        <taxon>Nocardioides</taxon>
    </lineage>
</organism>
<evidence type="ECO:0000313" key="3">
    <source>
        <dbReference type="EMBL" id="RYC05118.1"/>
    </source>
</evidence>
<name>A0A4Q2SM70_9ACTN</name>
<dbReference type="Proteomes" id="UP000293291">
    <property type="component" value="Unassembled WGS sequence"/>
</dbReference>
<evidence type="ECO:0000313" key="4">
    <source>
        <dbReference type="Proteomes" id="UP000293291"/>
    </source>
</evidence>
<accession>A0A4Q2SM70</accession>
<reference evidence="3 4" key="1">
    <citation type="submission" date="2019-01" db="EMBL/GenBank/DDBJ databases">
        <title>Novel species of Nocardioides.</title>
        <authorList>
            <person name="Liu Q."/>
            <person name="Xin Y.-H."/>
        </authorList>
    </citation>
    <scope>NUCLEOTIDE SEQUENCE [LARGE SCALE GENOMIC DNA]</scope>
    <source>
        <strain evidence="3 4">CGMCC 4.6875</strain>
    </source>
</reference>
<dbReference type="EMBL" id="SDWU01000001">
    <property type="protein sequence ID" value="RYC05118.1"/>
    <property type="molecule type" value="Genomic_DNA"/>
</dbReference>
<feature type="domain" description="CHRD" evidence="2">
    <location>
        <begin position="37"/>
        <end position="159"/>
    </location>
</feature>
<keyword evidence="4" id="KW-1185">Reference proteome</keyword>
<dbReference type="AlphaFoldDB" id="A0A4Q2SM70"/>
<keyword evidence="1" id="KW-0732">Signal</keyword>
<feature type="chain" id="PRO_5021018104" evidence="1">
    <location>
        <begin position="37"/>
        <end position="159"/>
    </location>
</feature>
<sequence length="159" mass="15956">MRLFPQEVDMNTITRFTAALAVGVVASGLLAGTASADGGAIPLNAGQETPGAVSGGSGFFSYSVSGSTLCYTLRVRNLTAAPVAAHIHVAPRHVAGPVVVPLATPTAATSTVSACITAADGAAMTPAELAAITADPGAYYVNVHTPRWPAGEVRGQLKK</sequence>
<evidence type="ECO:0000256" key="1">
    <source>
        <dbReference type="SAM" id="SignalP"/>
    </source>
</evidence>
<feature type="signal peptide" evidence="1">
    <location>
        <begin position="1"/>
        <end position="36"/>
    </location>
</feature>
<comment type="caution">
    <text evidence="3">The sequence shown here is derived from an EMBL/GenBank/DDBJ whole genome shotgun (WGS) entry which is preliminary data.</text>
</comment>
<gene>
    <name evidence="3" type="ORF">EUA07_01095</name>
</gene>